<evidence type="ECO:0000313" key="1">
    <source>
        <dbReference type="EMBL" id="DAD66549.1"/>
    </source>
</evidence>
<sequence>MSETTEKLVGIKQVLLPEFKAAEEAGTTKGYMWFVRNNNITLHNYIYLGSRLYGEAEIEVPFDSVITNVISDNSIVVTKTSSEEGTTVELKVNLDPNGGLTLTENGLQVDMS</sequence>
<name>A0A8S5L9F3_9CAUD</name>
<proteinExistence type="predicted"/>
<protein>
    <submittedName>
        <fullName evidence="1">Fiber protein</fullName>
    </submittedName>
</protein>
<accession>A0A8S5L9F3</accession>
<reference evidence="1" key="1">
    <citation type="journal article" date="2021" name="Proc. Natl. Acad. Sci. U.S.A.">
        <title>A Catalog of Tens of Thousands of Viruses from Human Metagenomes Reveals Hidden Associations with Chronic Diseases.</title>
        <authorList>
            <person name="Tisza M.J."/>
            <person name="Buck C.B."/>
        </authorList>
    </citation>
    <scope>NUCLEOTIDE SEQUENCE</scope>
    <source>
        <strain evidence="1">CtPuP5</strain>
    </source>
</reference>
<dbReference type="EMBL" id="BK014662">
    <property type="protein sequence ID" value="DAD66549.1"/>
    <property type="molecule type" value="Genomic_DNA"/>
</dbReference>
<organism evidence="1">
    <name type="scientific">Myoviridae sp. ctPuP5</name>
    <dbReference type="NCBI Taxonomy" id="2823543"/>
    <lineage>
        <taxon>Viruses</taxon>
        <taxon>Duplodnaviria</taxon>
        <taxon>Heunggongvirae</taxon>
        <taxon>Uroviricota</taxon>
        <taxon>Caudoviricetes</taxon>
    </lineage>
</organism>